<dbReference type="KEGG" id="bnm:BALAC2494_00217"/>
<protein>
    <submittedName>
        <fullName evidence="3">Ferrous iron transport protein A</fullName>
    </submittedName>
</protein>
<dbReference type="Pfam" id="PF04023">
    <property type="entry name" value="FeoA"/>
    <property type="match status" value="1"/>
</dbReference>
<sequence length="108" mass="11908">MPGFCIKTLDSRTIPRFPETMSSTSPSHSLTLETCPLNTDVVIRAIALDERHRFRMLELGLRDGVTVRVVQKSNFGGRVVAKGTERIALDESTARSIHVTTTTAQTAH</sequence>
<dbReference type="InterPro" id="IPR038157">
    <property type="entry name" value="FeoA_core_dom"/>
</dbReference>
<evidence type="ECO:0000313" key="3">
    <source>
        <dbReference type="EMBL" id="AEK30485.1"/>
    </source>
</evidence>
<name>A0A806FHP9_BIFAN</name>
<gene>
    <name evidence="3" type="ORF">BALAC2494_00217</name>
</gene>
<dbReference type="EMBL" id="CP002915">
    <property type="protein sequence ID" value="AEK30485.1"/>
    <property type="molecule type" value="Genomic_DNA"/>
</dbReference>
<dbReference type="Proteomes" id="UP000008394">
    <property type="component" value="Chromosome"/>
</dbReference>
<organism evidence="3 4">
    <name type="scientific">Bifidobacterium animalis subsp. lactis CNCM I-2494</name>
    <dbReference type="NCBI Taxonomy" id="1042403"/>
    <lineage>
        <taxon>Bacteria</taxon>
        <taxon>Bacillati</taxon>
        <taxon>Actinomycetota</taxon>
        <taxon>Actinomycetes</taxon>
        <taxon>Bifidobacteriales</taxon>
        <taxon>Bifidobacteriaceae</taxon>
        <taxon>Bifidobacterium</taxon>
    </lineage>
</organism>
<dbReference type="SMART" id="SM00899">
    <property type="entry name" value="FeoA"/>
    <property type="match status" value="1"/>
</dbReference>
<dbReference type="GO" id="GO:0046914">
    <property type="term" value="F:transition metal ion binding"/>
    <property type="evidence" value="ECO:0007669"/>
    <property type="project" value="InterPro"/>
</dbReference>
<dbReference type="SUPFAM" id="SSF50037">
    <property type="entry name" value="C-terminal domain of transcriptional repressors"/>
    <property type="match status" value="1"/>
</dbReference>
<feature type="domain" description="Ferrous iron transporter FeoA-like" evidence="2">
    <location>
        <begin position="30"/>
        <end position="101"/>
    </location>
</feature>
<evidence type="ECO:0000256" key="1">
    <source>
        <dbReference type="ARBA" id="ARBA00023004"/>
    </source>
</evidence>
<evidence type="ECO:0000313" key="4">
    <source>
        <dbReference type="Proteomes" id="UP000008394"/>
    </source>
</evidence>
<accession>A0A806FHP9</accession>
<dbReference type="Gene3D" id="2.30.30.90">
    <property type="match status" value="1"/>
</dbReference>
<reference evidence="3 4" key="1">
    <citation type="journal article" date="2011" name="J. Bacteriol.">
        <title>Genome Sequence of the Probiotic Strain Bifidobacterium animalis subsp. lactis CNCM I-2494.</title>
        <authorList>
            <person name="Chervaux C."/>
            <person name="Grimaldi C."/>
            <person name="Bolotin A."/>
            <person name="Quinquis B."/>
            <person name="Legrain-Raspaud S."/>
            <person name="van Hylckama Vlieg J.E."/>
            <person name="Denariaz G."/>
            <person name="Smokvina T."/>
        </authorList>
    </citation>
    <scope>NUCLEOTIDE SEQUENCE [LARGE SCALE GENOMIC DNA]</scope>
    <source>
        <strain evidence="3 4">CNCM I-2494</strain>
    </source>
</reference>
<proteinExistence type="predicted"/>
<keyword evidence="1" id="KW-0408">Iron</keyword>
<dbReference type="InterPro" id="IPR008988">
    <property type="entry name" value="Transcriptional_repressor_C"/>
</dbReference>
<dbReference type="InterPro" id="IPR007167">
    <property type="entry name" value="Fe-transptr_FeoA-like"/>
</dbReference>
<evidence type="ECO:0000259" key="2">
    <source>
        <dbReference type="SMART" id="SM00899"/>
    </source>
</evidence>
<dbReference type="AlphaFoldDB" id="A0A806FHP9"/>